<dbReference type="Pfam" id="PF01520">
    <property type="entry name" value="Amidase_3"/>
    <property type="match status" value="1"/>
</dbReference>
<accession>A0A7X2TE00</accession>
<dbReference type="GO" id="GO:0008745">
    <property type="term" value="F:N-acetylmuramoyl-L-alanine amidase activity"/>
    <property type="evidence" value="ECO:0007669"/>
    <property type="project" value="InterPro"/>
</dbReference>
<dbReference type="PANTHER" id="PTHR30404:SF0">
    <property type="entry name" value="N-ACETYLMURAMOYL-L-ALANINE AMIDASE AMIC"/>
    <property type="match status" value="1"/>
</dbReference>
<comment type="caution">
    <text evidence="5">The sequence shown here is derived from an EMBL/GenBank/DDBJ whole genome shotgun (WGS) entry which is preliminary data.</text>
</comment>
<dbReference type="CDD" id="cd02696">
    <property type="entry name" value="MurNAc-LAA"/>
    <property type="match status" value="1"/>
</dbReference>
<dbReference type="PROSITE" id="PS51170">
    <property type="entry name" value="CW"/>
    <property type="match status" value="1"/>
</dbReference>
<protein>
    <submittedName>
        <fullName evidence="5">N-acetylmuramoyl-L-alanine amidase</fullName>
    </submittedName>
</protein>
<gene>
    <name evidence="5" type="ORF">FYJ39_16595</name>
</gene>
<dbReference type="PANTHER" id="PTHR30404">
    <property type="entry name" value="N-ACETYLMURAMOYL-L-ALANINE AMIDASE"/>
    <property type="match status" value="1"/>
</dbReference>
<keyword evidence="6" id="KW-1185">Reference proteome</keyword>
<dbReference type="Proteomes" id="UP000429958">
    <property type="component" value="Unassembled WGS sequence"/>
</dbReference>
<name>A0A7X2TE00_9CLOT</name>
<sequence length="298" mass="33441">MKVCLDAGHYGSYNRSPADQNYYESVMVWKLHLLVKKYLEKYGINVILTREHRDTDKSLYDRGAASIGCDLFISEHSNAAGEAVNNSIDYPAAYCAINGKADGIGMALAQAVEKTIGTKQTARIEHRRGQKGDYYGVLRGATAVGTPGLILENSFHTNSVITKWLLDEANLEKLARAQADAIVLYYNIKSIKQSGWVEENGGWRFYLGNTGLYVTNDWYKDGEDWYWFDGDGMMVCDNWKTGADGTWYYLQSNGAMAKDAWVIWKDKLYRVKEDGSMFEGCVCLETDEKGAFRPVGIG</sequence>
<organism evidence="5 6">
    <name type="scientific">Clostridium porci</name>
    <dbReference type="NCBI Taxonomy" id="2605778"/>
    <lineage>
        <taxon>Bacteria</taxon>
        <taxon>Bacillati</taxon>
        <taxon>Bacillota</taxon>
        <taxon>Clostridia</taxon>
        <taxon>Eubacteriales</taxon>
        <taxon>Clostridiaceae</taxon>
        <taxon>Clostridium</taxon>
    </lineage>
</organism>
<evidence type="ECO:0000256" key="2">
    <source>
        <dbReference type="ARBA" id="ARBA00022801"/>
    </source>
</evidence>
<dbReference type="SUPFAM" id="SSF53187">
    <property type="entry name" value="Zn-dependent exopeptidases"/>
    <property type="match status" value="1"/>
</dbReference>
<dbReference type="EMBL" id="VUMD01000018">
    <property type="protein sequence ID" value="MSS38110.1"/>
    <property type="molecule type" value="Genomic_DNA"/>
</dbReference>
<dbReference type="Gene3D" id="3.40.630.40">
    <property type="entry name" value="Zn-dependent exopeptidases"/>
    <property type="match status" value="1"/>
</dbReference>
<evidence type="ECO:0000256" key="1">
    <source>
        <dbReference type="ARBA" id="ARBA00022737"/>
    </source>
</evidence>
<feature type="repeat" description="Cell wall-binding" evidence="3">
    <location>
        <begin position="215"/>
        <end position="234"/>
    </location>
</feature>
<dbReference type="InterPro" id="IPR050695">
    <property type="entry name" value="N-acetylmuramoyl_amidase_3"/>
</dbReference>
<evidence type="ECO:0000313" key="5">
    <source>
        <dbReference type="EMBL" id="MSS38110.1"/>
    </source>
</evidence>
<dbReference type="AlphaFoldDB" id="A0A7X2TE00"/>
<dbReference type="Pfam" id="PF19127">
    <property type="entry name" value="Choline_bind_3"/>
    <property type="match status" value="1"/>
</dbReference>
<dbReference type="InterPro" id="IPR018337">
    <property type="entry name" value="Cell_wall/Cho-bd_repeat"/>
</dbReference>
<dbReference type="GO" id="GO:0030288">
    <property type="term" value="C:outer membrane-bounded periplasmic space"/>
    <property type="evidence" value="ECO:0007669"/>
    <property type="project" value="TreeGrafter"/>
</dbReference>
<dbReference type="SUPFAM" id="SSF69360">
    <property type="entry name" value="Cell wall binding repeat"/>
    <property type="match status" value="1"/>
</dbReference>
<proteinExistence type="predicted"/>
<dbReference type="InterPro" id="IPR002508">
    <property type="entry name" value="MurNAc-LAA_cat"/>
</dbReference>
<evidence type="ECO:0000313" key="6">
    <source>
        <dbReference type="Proteomes" id="UP000429958"/>
    </source>
</evidence>
<keyword evidence="1" id="KW-0677">Repeat</keyword>
<evidence type="ECO:0000256" key="3">
    <source>
        <dbReference type="PROSITE-ProRule" id="PRU00591"/>
    </source>
</evidence>
<keyword evidence="2" id="KW-0378">Hydrolase</keyword>
<dbReference type="RefSeq" id="WP_154473552.1">
    <property type="nucleotide sequence ID" value="NZ_DBEWUL010000218.1"/>
</dbReference>
<reference evidence="5 6" key="1">
    <citation type="submission" date="2019-08" db="EMBL/GenBank/DDBJ databases">
        <title>In-depth cultivation of the pig gut microbiome towards novel bacterial diversity and tailored functional studies.</title>
        <authorList>
            <person name="Wylensek D."/>
            <person name="Hitch T.C.A."/>
            <person name="Clavel T."/>
        </authorList>
    </citation>
    <scope>NUCLEOTIDE SEQUENCE [LARGE SCALE GENOMIC DNA]</scope>
    <source>
        <strain evidence="5 6">WCA-389-WT-23D1</strain>
    </source>
</reference>
<evidence type="ECO:0000259" key="4">
    <source>
        <dbReference type="SMART" id="SM00646"/>
    </source>
</evidence>
<dbReference type="SMART" id="SM00646">
    <property type="entry name" value="Ami_3"/>
    <property type="match status" value="1"/>
</dbReference>
<dbReference type="Pfam" id="PF01473">
    <property type="entry name" value="Choline_bind_1"/>
    <property type="match status" value="1"/>
</dbReference>
<dbReference type="GO" id="GO:0009253">
    <property type="term" value="P:peptidoglycan catabolic process"/>
    <property type="evidence" value="ECO:0007669"/>
    <property type="project" value="InterPro"/>
</dbReference>
<dbReference type="Gene3D" id="2.10.270.10">
    <property type="entry name" value="Cholin Binding"/>
    <property type="match status" value="1"/>
</dbReference>
<feature type="domain" description="MurNAc-LAA" evidence="4">
    <location>
        <begin position="61"/>
        <end position="183"/>
    </location>
</feature>